<evidence type="ECO:0000256" key="1">
    <source>
        <dbReference type="ARBA" id="ARBA00022500"/>
    </source>
</evidence>
<evidence type="ECO:0000256" key="3">
    <source>
        <dbReference type="PROSITE-ProRule" id="PRU00284"/>
    </source>
</evidence>
<keyword evidence="8" id="KW-1185">Reference proteome</keyword>
<dbReference type="InterPro" id="IPR003660">
    <property type="entry name" value="HAMP_dom"/>
</dbReference>
<comment type="similarity">
    <text evidence="2">Belongs to the methyl-accepting chemotaxis (MCP) protein family.</text>
</comment>
<dbReference type="PANTHER" id="PTHR43531">
    <property type="entry name" value="PROTEIN ICFG"/>
    <property type="match status" value="1"/>
</dbReference>
<dbReference type="PROSITE" id="PS50111">
    <property type="entry name" value="CHEMOTAXIS_TRANSDUC_2"/>
    <property type="match status" value="1"/>
</dbReference>
<evidence type="ECO:0000259" key="5">
    <source>
        <dbReference type="PROSITE" id="PS50111"/>
    </source>
</evidence>
<dbReference type="InterPro" id="IPR004090">
    <property type="entry name" value="Chemotax_Me-accpt_rcpt"/>
</dbReference>
<dbReference type="GO" id="GO:0004888">
    <property type="term" value="F:transmembrane signaling receptor activity"/>
    <property type="evidence" value="ECO:0007669"/>
    <property type="project" value="InterPro"/>
</dbReference>
<dbReference type="AlphaFoldDB" id="A0A7X2NPN0"/>
<dbReference type="EMBL" id="VUMD01000029">
    <property type="protein sequence ID" value="MSS38570.1"/>
    <property type="molecule type" value="Genomic_DNA"/>
</dbReference>
<dbReference type="SMART" id="SM00283">
    <property type="entry name" value="MA"/>
    <property type="match status" value="1"/>
</dbReference>
<dbReference type="GO" id="GO:0007165">
    <property type="term" value="P:signal transduction"/>
    <property type="evidence" value="ECO:0007669"/>
    <property type="project" value="UniProtKB-KW"/>
</dbReference>
<keyword evidence="1" id="KW-0145">Chemotaxis</keyword>
<feature type="domain" description="HAMP" evidence="6">
    <location>
        <begin position="210"/>
        <end position="263"/>
    </location>
</feature>
<dbReference type="InterPro" id="IPR051310">
    <property type="entry name" value="MCP_chemotaxis"/>
</dbReference>
<organism evidence="7 8">
    <name type="scientific">Clostridium porci</name>
    <dbReference type="NCBI Taxonomy" id="2605778"/>
    <lineage>
        <taxon>Bacteria</taxon>
        <taxon>Bacillati</taxon>
        <taxon>Bacillota</taxon>
        <taxon>Clostridia</taxon>
        <taxon>Eubacteriales</taxon>
        <taxon>Clostridiaceae</taxon>
        <taxon>Clostridium</taxon>
    </lineage>
</organism>
<keyword evidence="4" id="KW-0812">Transmembrane</keyword>
<keyword evidence="4" id="KW-1133">Transmembrane helix</keyword>
<feature type="transmembrane region" description="Helical" evidence="4">
    <location>
        <begin position="185"/>
        <end position="207"/>
    </location>
</feature>
<sequence length="559" mass="60742">MKKKMKQSTLLLLLNGISILMLLLMAFCLFCYSQINGKINAANSRRFELTYNANRFMNGSSYLTNEVRAYAATGQKEHYDNYWNEVNTLKNRDIGVENMKSLGLTTQEQSMIDEMSSISNTLVPLEENAMKDVASGNMSDAIDYVYGDEYSSSIARINQIKSDFLVKLDQRALSEVNHLIGISHFILSCFILALIFAILLQILNYWLSKERVFKPLIKIRDEMEQIASGNLSSGFNLEADTSEIGILVGSIHSTKAELKKYIEDIASKLSQMAEGNMNQTIDIDYLGEFLPIKKSLIRILDSLNRALHRINTTAEDVASHSTNVASSSQSVSQGATQQAAAVEELSASADSISAQIGDISECADCAQTCSNEAGGKLMEGTEKMKQLSETMNVISGSSNQISGIIKTIEDISFQTNILALNAAVEAARAGAAGKGFAVVADEVRNLAAKSSKAAKDTTALIENTLNLVKQAVDLAEDTMSTLEYVGVGARESTALVGEIASASLQQKDHILQLTSSIHQISDVIQTNLATAEESSAASEDLSGQAKILKEAIGRFRLRS</sequence>
<dbReference type="PANTHER" id="PTHR43531:SF11">
    <property type="entry name" value="METHYL-ACCEPTING CHEMOTAXIS PROTEIN 3"/>
    <property type="match status" value="1"/>
</dbReference>
<dbReference type="Pfam" id="PF00015">
    <property type="entry name" value="MCPsignal"/>
    <property type="match status" value="1"/>
</dbReference>
<dbReference type="SUPFAM" id="SSF58104">
    <property type="entry name" value="Methyl-accepting chemotaxis protein (MCP) signaling domain"/>
    <property type="match status" value="1"/>
</dbReference>
<dbReference type="SUPFAM" id="SSF158472">
    <property type="entry name" value="HAMP domain-like"/>
    <property type="match status" value="1"/>
</dbReference>
<dbReference type="InterPro" id="IPR004089">
    <property type="entry name" value="MCPsignal_dom"/>
</dbReference>
<dbReference type="PROSITE" id="PS50885">
    <property type="entry name" value="HAMP"/>
    <property type="match status" value="1"/>
</dbReference>
<proteinExistence type="inferred from homology"/>
<evidence type="ECO:0000256" key="4">
    <source>
        <dbReference type="SAM" id="Phobius"/>
    </source>
</evidence>
<protein>
    <submittedName>
        <fullName evidence="7">Methyl-accepting chemotaxis protein</fullName>
    </submittedName>
</protein>
<dbReference type="RefSeq" id="WP_154473954.1">
    <property type="nucleotide sequence ID" value="NZ_DBEWUL010000021.1"/>
</dbReference>
<keyword evidence="4" id="KW-0472">Membrane</keyword>
<comment type="caution">
    <text evidence="7">The sequence shown here is derived from an EMBL/GenBank/DDBJ whole genome shotgun (WGS) entry which is preliminary data.</text>
</comment>
<dbReference type="GO" id="GO:0005886">
    <property type="term" value="C:plasma membrane"/>
    <property type="evidence" value="ECO:0007669"/>
    <property type="project" value="TreeGrafter"/>
</dbReference>
<dbReference type="Gene3D" id="6.10.340.10">
    <property type="match status" value="1"/>
</dbReference>
<dbReference type="GO" id="GO:0006935">
    <property type="term" value="P:chemotaxis"/>
    <property type="evidence" value="ECO:0007669"/>
    <property type="project" value="UniProtKB-KW"/>
</dbReference>
<dbReference type="Gene3D" id="1.10.287.950">
    <property type="entry name" value="Methyl-accepting chemotaxis protein"/>
    <property type="match status" value="1"/>
</dbReference>
<dbReference type="Proteomes" id="UP000429958">
    <property type="component" value="Unassembled WGS sequence"/>
</dbReference>
<accession>A0A7X2NPN0</accession>
<evidence type="ECO:0000256" key="2">
    <source>
        <dbReference type="ARBA" id="ARBA00029447"/>
    </source>
</evidence>
<name>A0A7X2NPN0_9CLOT</name>
<gene>
    <name evidence="7" type="ORF">FYJ39_19170</name>
</gene>
<evidence type="ECO:0000259" key="6">
    <source>
        <dbReference type="PROSITE" id="PS50885"/>
    </source>
</evidence>
<dbReference type="Pfam" id="PF00672">
    <property type="entry name" value="HAMP"/>
    <property type="match status" value="1"/>
</dbReference>
<dbReference type="PRINTS" id="PR00260">
    <property type="entry name" value="CHEMTRNSDUCR"/>
</dbReference>
<keyword evidence="3" id="KW-0807">Transducer</keyword>
<evidence type="ECO:0000313" key="8">
    <source>
        <dbReference type="Proteomes" id="UP000429958"/>
    </source>
</evidence>
<reference evidence="7 8" key="1">
    <citation type="submission" date="2019-08" db="EMBL/GenBank/DDBJ databases">
        <title>In-depth cultivation of the pig gut microbiome towards novel bacterial diversity and tailored functional studies.</title>
        <authorList>
            <person name="Wylensek D."/>
            <person name="Hitch T.C.A."/>
            <person name="Clavel T."/>
        </authorList>
    </citation>
    <scope>NUCLEOTIDE SEQUENCE [LARGE SCALE GENOMIC DNA]</scope>
    <source>
        <strain evidence="7 8">WCA-389-WT-23D1</strain>
    </source>
</reference>
<feature type="domain" description="Methyl-accepting transducer" evidence="5">
    <location>
        <begin position="313"/>
        <end position="542"/>
    </location>
</feature>
<evidence type="ECO:0000313" key="7">
    <source>
        <dbReference type="EMBL" id="MSS38570.1"/>
    </source>
</evidence>